<dbReference type="Pfam" id="PF10727">
    <property type="entry name" value="Rossmann-like"/>
    <property type="match status" value="1"/>
</dbReference>
<evidence type="ECO:0000259" key="2">
    <source>
        <dbReference type="Pfam" id="PF10727"/>
    </source>
</evidence>
<dbReference type="InterPro" id="IPR018931">
    <property type="entry name" value="DUF2520"/>
</dbReference>
<dbReference type="InterPro" id="IPR037108">
    <property type="entry name" value="TM1727-like_C_sf"/>
</dbReference>
<dbReference type="SUPFAM" id="SSF48179">
    <property type="entry name" value="6-phosphogluconate dehydrogenase C-terminal domain-like"/>
    <property type="match status" value="1"/>
</dbReference>
<evidence type="ECO:0000256" key="1">
    <source>
        <dbReference type="SAM" id="MobiDB-lite"/>
    </source>
</evidence>
<evidence type="ECO:0000259" key="3">
    <source>
        <dbReference type="Pfam" id="PF10728"/>
    </source>
</evidence>
<name>A0ABX7NEA9_9BACT</name>
<reference evidence="4 5" key="1">
    <citation type="submission" date="2021-02" db="EMBL/GenBank/DDBJ databases">
        <title>De Novo genome assembly of isolated myxobacteria.</title>
        <authorList>
            <person name="Stevens D.C."/>
        </authorList>
    </citation>
    <scope>NUCLEOTIDE SEQUENCE [LARGE SCALE GENOMIC DNA]</scope>
    <source>
        <strain evidence="4 5">SCHIC003</strain>
    </source>
</reference>
<evidence type="ECO:0000313" key="4">
    <source>
        <dbReference type="EMBL" id="QSQ15940.1"/>
    </source>
</evidence>
<dbReference type="InterPro" id="IPR019665">
    <property type="entry name" value="OxRdtase/DH_put_Rossmann_dom"/>
</dbReference>
<keyword evidence="5" id="KW-1185">Reference proteome</keyword>
<feature type="domain" description="Putative oxidoreductase/dehydrogenase Rossmann-like" evidence="2">
    <location>
        <begin position="42"/>
        <end position="138"/>
    </location>
</feature>
<dbReference type="SUPFAM" id="SSF51735">
    <property type="entry name" value="NAD(P)-binding Rossmann-fold domains"/>
    <property type="match status" value="1"/>
</dbReference>
<dbReference type="InterPro" id="IPR008927">
    <property type="entry name" value="6-PGluconate_DH-like_C_sf"/>
</dbReference>
<accession>A0ABX7NEA9</accession>
<organism evidence="4 5">
    <name type="scientific">Myxococcus landrumensis</name>
    <dbReference type="NCBI Taxonomy" id="2813577"/>
    <lineage>
        <taxon>Bacteria</taxon>
        <taxon>Pseudomonadati</taxon>
        <taxon>Myxococcota</taxon>
        <taxon>Myxococcia</taxon>
        <taxon>Myxococcales</taxon>
        <taxon>Cystobacterineae</taxon>
        <taxon>Myxococcaceae</taxon>
        <taxon>Myxococcus</taxon>
    </lineage>
</organism>
<evidence type="ECO:0000313" key="5">
    <source>
        <dbReference type="Proteomes" id="UP000663090"/>
    </source>
</evidence>
<dbReference type="Proteomes" id="UP000663090">
    <property type="component" value="Chromosome"/>
</dbReference>
<sequence>MSARAPRKRSAAGTGKPPPARASKTRHKPVFRPRTPLPDLPSVVIIGAGRLGGALGLALKMKGWPVKLLSRGEEGRRRAKDLGLKAVTSEELWHADIVLLCVPDAEVPRIAEELSSTLPRSTALVHTAGALPLAALGPPRGRALGSFHPLCAVSSPRDSLAGHTVAISTRSRALRDVLRHMAADVRLDVLEVPEGRRAAYHAGAVMSAGLMVALADAAVAALEAAGVAAEDALPALLPLMRSALRGVEARGLSGGLTGPIVRGDGDVVGAHLDALPDDVAPIYRLLSQRALKLASERLSPEARAALEARLR</sequence>
<feature type="region of interest" description="Disordered" evidence="1">
    <location>
        <begin position="1"/>
        <end position="35"/>
    </location>
</feature>
<dbReference type="PANTHER" id="PTHR40459:SF1">
    <property type="entry name" value="CONSERVED HYPOTHETICAL ALANINE AND LEUCINE RICH PROTEIN"/>
    <property type="match status" value="1"/>
</dbReference>
<dbReference type="InterPro" id="IPR036291">
    <property type="entry name" value="NAD(P)-bd_dom_sf"/>
</dbReference>
<dbReference type="Gene3D" id="3.40.50.720">
    <property type="entry name" value="NAD(P)-binding Rossmann-like Domain"/>
    <property type="match status" value="1"/>
</dbReference>
<protein>
    <submittedName>
        <fullName evidence="4">DUF2520 domain-containing protein</fullName>
    </submittedName>
</protein>
<proteinExistence type="predicted"/>
<dbReference type="PANTHER" id="PTHR40459">
    <property type="entry name" value="CONSERVED HYPOTHETICAL ALANINE AND LEUCINE RICH PROTEIN"/>
    <property type="match status" value="1"/>
</dbReference>
<dbReference type="Pfam" id="PF10728">
    <property type="entry name" value="DUF2520"/>
    <property type="match status" value="1"/>
</dbReference>
<gene>
    <name evidence="4" type="ORF">JY572_07775</name>
</gene>
<feature type="compositionally biased region" description="Basic residues" evidence="1">
    <location>
        <begin position="1"/>
        <end position="10"/>
    </location>
</feature>
<dbReference type="EMBL" id="CP071091">
    <property type="protein sequence ID" value="QSQ15940.1"/>
    <property type="molecule type" value="Genomic_DNA"/>
</dbReference>
<dbReference type="Gene3D" id="1.10.1040.20">
    <property type="entry name" value="ProC-like, C-terminal domain"/>
    <property type="match status" value="1"/>
</dbReference>
<feature type="domain" description="DUF2520" evidence="3">
    <location>
        <begin position="165"/>
        <end position="289"/>
    </location>
</feature>
<dbReference type="RefSeq" id="WP_206717625.1">
    <property type="nucleotide sequence ID" value="NZ_CP071091.1"/>
</dbReference>